<gene>
    <name evidence="3" type="primary">uspG_1</name>
    <name evidence="3" type="ORF">PSJ8397_02495</name>
</gene>
<dbReference type="PRINTS" id="PR01438">
    <property type="entry name" value="UNVRSLSTRESS"/>
</dbReference>
<evidence type="ECO:0000256" key="1">
    <source>
        <dbReference type="ARBA" id="ARBA00008791"/>
    </source>
</evidence>
<sequence>MYNHILIPVDLGAQTDYAQAATVARALLAPKGRLTLLHVIEPIPIYAQSYIVPDFETSTRDAARTAMNDLAQSLGVQNTAIVIGSAGRSIVTWAQENDADCIVIASHTPGLSNIVMGSTATWIVKHSPTALHVLR</sequence>
<dbReference type="InterPro" id="IPR014729">
    <property type="entry name" value="Rossmann-like_a/b/a_fold"/>
</dbReference>
<dbReference type="PANTHER" id="PTHR46268:SF6">
    <property type="entry name" value="UNIVERSAL STRESS PROTEIN UP12"/>
    <property type="match status" value="1"/>
</dbReference>
<dbReference type="EMBL" id="FWFT01000004">
    <property type="protein sequence ID" value="SLN48605.1"/>
    <property type="molecule type" value="Genomic_DNA"/>
</dbReference>
<organism evidence="3 4">
    <name type="scientific">Pseudooctadecabacter jejudonensis</name>
    <dbReference type="NCBI Taxonomy" id="1391910"/>
    <lineage>
        <taxon>Bacteria</taxon>
        <taxon>Pseudomonadati</taxon>
        <taxon>Pseudomonadota</taxon>
        <taxon>Alphaproteobacteria</taxon>
        <taxon>Rhodobacterales</taxon>
        <taxon>Paracoccaceae</taxon>
        <taxon>Pseudooctadecabacter</taxon>
    </lineage>
</organism>
<dbReference type="Proteomes" id="UP000193623">
    <property type="component" value="Unassembled WGS sequence"/>
</dbReference>
<comment type="similarity">
    <text evidence="1">Belongs to the universal stress protein A family.</text>
</comment>
<dbReference type="RefSeq" id="WP_085864909.1">
    <property type="nucleotide sequence ID" value="NZ_FWFT01000004.1"/>
</dbReference>
<dbReference type="InterPro" id="IPR006016">
    <property type="entry name" value="UspA"/>
</dbReference>
<dbReference type="OrthoDB" id="9792500at2"/>
<evidence type="ECO:0000259" key="2">
    <source>
        <dbReference type="Pfam" id="PF00582"/>
    </source>
</evidence>
<protein>
    <submittedName>
        <fullName evidence="3">Universal stress protein G</fullName>
    </submittedName>
</protein>
<dbReference type="Gene3D" id="3.40.50.620">
    <property type="entry name" value="HUPs"/>
    <property type="match status" value="1"/>
</dbReference>
<evidence type="ECO:0000313" key="4">
    <source>
        <dbReference type="Proteomes" id="UP000193623"/>
    </source>
</evidence>
<dbReference type="AlphaFoldDB" id="A0A1Y5SUB1"/>
<accession>A0A1Y5SUB1</accession>
<feature type="domain" description="UspA" evidence="2">
    <location>
        <begin position="1"/>
        <end position="135"/>
    </location>
</feature>
<reference evidence="3 4" key="1">
    <citation type="submission" date="2017-03" db="EMBL/GenBank/DDBJ databases">
        <authorList>
            <person name="Afonso C.L."/>
            <person name="Miller P.J."/>
            <person name="Scott M.A."/>
            <person name="Spackman E."/>
            <person name="Goraichik I."/>
            <person name="Dimitrov K.M."/>
            <person name="Suarez D.L."/>
            <person name="Swayne D.E."/>
        </authorList>
    </citation>
    <scope>NUCLEOTIDE SEQUENCE [LARGE SCALE GENOMIC DNA]</scope>
    <source>
        <strain evidence="3 4">CECT 8397</strain>
    </source>
</reference>
<keyword evidence="4" id="KW-1185">Reference proteome</keyword>
<dbReference type="InterPro" id="IPR006015">
    <property type="entry name" value="Universal_stress_UspA"/>
</dbReference>
<dbReference type="Pfam" id="PF00582">
    <property type="entry name" value="Usp"/>
    <property type="match status" value="1"/>
</dbReference>
<proteinExistence type="inferred from homology"/>
<name>A0A1Y5SUB1_9RHOB</name>
<evidence type="ECO:0000313" key="3">
    <source>
        <dbReference type="EMBL" id="SLN48605.1"/>
    </source>
</evidence>
<dbReference type="SUPFAM" id="SSF52402">
    <property type="entry name" value="Adenine nucleotide alpha hydrolases-like"/>
    <property type="match status" value="1"/>
</dbReference>
<dbReference type="CDD" id="cd00293">
    <property type="entry name" value="USP-like"/>
    <property type="match status" value="1"/>
</dbReference>
<dbReference type="PANTHER" id="PTHR46268">
    <property type="entry name" value="STRESS RESPONSE PROTEIN NHAX"/>
    <property type="match status" value="1"/>
</dbReference>